<name>A0A8J3G6F8_9BACT</name>
<keyword evidence="2" id="KW-1185">Reference proteome</keyword>
<reference evidence="1" key="1">
    <citation type="journal article" date="2014" name="Int. J. Syst. Evol. Microbiol.">
        <title>Complete genome sequence of Corynebacterium casei LMG S-19264T (=DSM 44701T), isolated from a smear-ripened cheese.</title>
        <authorList>
            <consortium name="US DOE Joint Genome Institute (JGI-PGF)"/>
            <person name="Walter F."/>
            <person name="Albersmeier A."/>
            <person name="Kalinowski J."/>
            <person name="Ruckert C."/>
        </authorList>
    </citation>
    <scope>NUCLEOTIDE SEQUENCE</scope>
    <source>
        <strain evidence="1">KCTC 23224</strain>
    </source>
</reference>
<evidence type="ECO:0000313" key="1">
    <source>
        <dbReference type="EMBL" id="GHB44410.1"/>
    </source>
</evidence>
<dbReference type="Proteomes" id="UP000642809">
    <property type="component" value="Unassembled WGS sequence"/>
</dbReference>
<sequence length="460" mass="52781">MSEVAEKPLKVGNSRVLRVDASAFVMGQNPFNQFDEFVNIQKNIDWEADPTVVQGIKLVPHGVNNDLPVIIRDIMDKNNLAPGILEREIGLLYGDGPQLYNLVFENGFVRREYVADPEIQSWLDSWDYKRYIDMAMVEFKYMKGIYTKVVRNRGPRAGFEGRINYLQVVPATDARLAWPETGPLRLESVKRIYVGDFQNHCLHTGLTGYPVFDPMDPFRYPITLGYDNKYSFGRNFYSVPSYYGSLNWIMRSSDIPEVLRYLSENGITSAFHIHHPARYWEDKEEKLRQMYPTETDAQLQKRIEQLKDELFESISKVLTGKRNAGKFIETVDFYDEQGNLCQWKVESIDQKVKDFIDAQIKISEKADSATTSGMGLHPSLSNIIVNGQLSSGSQMLYALKLYMASDTTIPEEVVFQKINQAIAANFPKKKLRMGFYHHSVAREEDVNPEGRVMNSATEEK</sequence>
<gene>
    <name evidence="1" type="ORF">GCM10008106_26850</name>
</gene>
<proteinExistence type="predicted"/>
<accession>A0A8J3G6F8</accession>
<dbReference type="EMBL" id="BMYF01000017">
    <property type="protein sequence ID" value="GHB44410.1"/>
    <property type="molecule type" value="Genomic_DNA"/>
</dbReference>
<protein>
    <submittedName>
        <fullName evidence="1">Uncharacterized protein</fullName>
    </submittedName>
</protein>
<comment type="caution">
    <text evidence="1">The sequence shown here is derived from an EMBL/GenBank/DDBJ whole genome shotgun (WGS) entry which is preliminary data.</text>
</comment>
<organism evidence="1 2">
    <name type="scientific">Mongoliitalea lutea</name>
    <dbReference type="NCBI Taxonomy" id="849756"/>
    <lineage>
        <taxon>Bacteria</taxon>
        <taxon>Pseudomonadati</taxon>
        <taxon>Bacteroidota</taxon>
        <taxon>Cytophagia</taxon>
        <taxon>Cytophagales</taxon>
        <taxon>Cyclobacteriaceae</taxon>
        <taxon>Mongoliitalea</taxon>
    </lineage>
</organism>
<reference evidence="1" key="2">
    <citation type="submission" date="2020-09" db="EMBL/GenBank/DDBJ databases">
        <authorList>
            <person name="Sun Q."/>
            <person name="Kim S."/>
        </authorList>
    </citation>
    <scope>NUCLEOTIDE SEQUENCE</scope>
    <source>
        <strain evidence="1">KCTC 23224</strain>
    </source>
</reference>
<dbReference type="AlphaFoldDB" id="A0A8J3G6F8"/>
<dbReference type="RefSeq" id="WP_189583539.1">
    <property type="nucleotide sequence ID" value="NZ_BMYF01000017.1"/>
</dbReference>
<evidence type="ECO:0000313" key="2">
    <source>
        <dbReference type="Proteomes" id="UP000642809"/>
    </source>
</evidence>